<dbReference type="Pfam" id="PF14277">
    <property type="entry name" value="DUF4364"/>
    <property type="match status" value="1"/>
</dbReference>
<evidence type="ECO:0000313" key="1">
    <source>
        <dbReference type="EMBL" id="MBC5694480.1"/>
    </source>
</evidence>
<reference evidence="1 2" key="1">
    <citation type="submission" date="2020-08" db="EMBL/GenBank/DDBJ databases">
        <title>Genome public.</title>
        <authorList>
            <person name="Liu C."/>
            <person name="Sun Q."/>
        </authorList>
    </citation>
    <scope>NUCLEOTIDE SEQUENCE [LARGE SCALE GENOMIC DNA]</scope>
    <source>
        <strain evidence="1 2">M2</strain>
    </source>
</reference>
<dbReference type="Proteomes" id="UP000641741">
    <property type="component" value="Unassembled WGS sequence"/>
</dbReference>
<name>A0ABR7GJI0_9FIRM</name>
<sequence>MSAGPKEVSRIMIRYGFIHTKEDIKFLVLFAMDLLPFPVTFETVVDLITWCDDGFGYFELSEAFYEMIPTGHIDESIENGAKLYAITDKGREATRIFEKQLPYPVREAAQRSALRVVRQIRRDAAIHTSVTEHGEHDLTVRMEMEQVFAIEMAVVSHEQATMLERTFKANAEAIYQKLLGVMTQEYPD</sequence>
<protein>
    <submittedName>
        <fullName evidence="1">DUF4364 family protein</fullName>
    </submittedName>
</protein>
<keyword evidence="2" id="KW-1185">Reference proteome</keyword>
<accession>A0ABR7GJI0</accession>
<dbReference type="EMBL" id="JACOPK010000001">
    <property type="protein sequence ID" value="MBC5694480.1"/>
    <property type="molecule type" value="Genomic_DNA"/>
</dbReference>
<gene>
    <name evidence="1" type="ORF">H8S02_00715</name>
</gene>
<comment type="caution">
    <text evidence="1">The sequence shown here is derived from an EMBL/GenBank/DDBJ whole genome shotgun (WGS) entry which is preliminary data.</text>
</comment>
<organism evidence="1 2">
    <name type="scientific">Agathobaculum hominis</name>
    <dbReference type="NCBI Taxonomy" id="2763014"/>
    <lineage>
        <taxon>Bacteria</taxon>
        <taxon>Bacillati</taxon>
        <taxon>Bacillota</taxon>
        <taxon>Clostridia</taxon>
        <taxon>Eubacteriales</taxon>
        <taxon>Butyricicoccaceae</taxon>
        <taxon>Agathobaculum</taxon>
    </lineage>
</organism>
<dbReference type="InterPro" id="IPR025374">
    <property type="entry name" value="DUF4364"/>
</dbReference>
<evidence type="ECO:0000313" key="2">
    <source>
        <dbReference type="Proteomes" id="UP000641741"/>
    </source>
</evidence>
<proteinExistence type="predicted"/>